<comment type="caution">
    <text evidence="1">The sequence shown here is derived from an EMBL/GenBank/DDBJ whole genome shotgun (WGS) entry which is preliminary data.</text>
</comment>
<dbReference type="Proteomes" id="UP000235649">
    <property type="component" value="Unassembled WGS sequence"/>
</dbReference>
<sequence length="769" mass="85351">MKRISIFRHILLSLFGFIILINFTNSQFIQITKADNADFQTALAKTPKGLNWSNNAFVLADFQKAAYQRGKEFTPIIDVLNSSAEPSLINNAKIIQSTNPNAPNTSVIQMTNNINQTGAVWSNMENSNYFDIREKQKASMWIYFGSVNPQDRYNADGMAFVLHNDQNKENSIAISADGFPVNGQSLGVWGADWNPQNMDKPEALAKTAIQNSWALEFDTYVNYTKPTSTAQNHEGRAFDYDKIGDIGATAKHIAGNYPALKSTYISDYSFPNFFKLDHGNNYKIRPNLVDSNWHHVTITWDPDINYPFVQKGTLKYVYNDKDPDTGLPITDDVVTASFPLDTTKFGLTDVNNKLYWGFTGSTGSSSENNLIAFESIPSFVGADVDSKIYDDTNGGKEISDSYNTVDPNANIRYQYTLKYNGWSRDWNNINAIMGVPNYVHFTSGTVTYPNSPTNKEPRPIPSELFSDNATNITHLLPEGLNSTNTEAIIDLKGYTEKTATTTLTVPSAHTSFEGDNLITDANTKSFKIHPRLLSLDSSSTDPIKVREKENAIVPGQVTYIGNTTNPNYTSMVVHQTLNGKTTTLGNIINSSGKFNLNIDSSLLDKINTLSFYVTDSSGNTSNTVTRQILVGGSVTFGTVQPSVSFKPTNGSYTDKVLPRLDQWQIDVVDSREKGSQWTVQANATNLINKDKVPLKGNLFYRDHSGKDYNLASNINVANNTKDTDAIETKNITDSWKNNNGILLLMKKGNKAGQYEGTINWSLVDSLQNN</sequence>
<accession>A0A2N7AWR1</accession>
<dbReference type="Gene3D" id="2.60.120.200">
    <property type="match status" value="1"/>
</dbReference>
<evidence type="ECO:0000313" key="2">
    <source>
        <dbReference type="Proteomes" id="UP000235649"/>
    </source>
</evidence>
<organism evidence="1 2">
    <name type="scientific">Companilactobacillus nuruki</name>
    <dbReference type="NCBI Taxonomy" id="1993540"/>
    <lineage>
        <taxon>Bacteria</taxon>
        <taxon>Bacillati</taxon>
        <taxon>Bacillota</taxon>
        <taxon>Bacilli</taxon>
        <taxon>Lactobacillales</taxon>
        <taxon>Lactobacillaceae</taxon>
        <taxon>Companilactobacillus</taxon>
    </lineage>
</organism>
<dbReference type="EMBL" id="NIPR01000005">
    <property type="protein sequence ID" value="PMD73162.1"/>
    <property type="molecule type" value="Genomic_DNA"/>
</dbReference>
<dbReference type="SUPFAM" id="SSF49899">
    <property type="entry name" value="Concanavalin A-like lectins/glucanases"/>
    <property type="match status" value="1"/>
</dbReference>
<evidence type="ECO:0000313" key="1">
    <source>
        <dbReference type="EMBL" id="PMD73162.1"/>
    </source>
</evidence>
<evidence type="ECO:0008006" key="3">
    <source>
        <dbReference type="Google" id="ProtNLM"/>
    </source>
</evidence>
<gene>
    <name evidence="1" type="ORF">CBP76_03235</name>
</gene>
<dbReference type="RefSeq" id="WP_102195495.1">
    <property type="nucleotide sequence ID" value="NZ_NIPR01000005.1"/>
</dbReference>
<proteinExistence type="predicted"/>
<name>A0A2N7AWR1_9LACO</name>
<protein>
    <recommendedName>
        <fullName evidence="3">WxL domain-containing protein</fullName>
    </recommendedName>
</protein>
<keyword evidence="2" id="KW-1185">Reference proteome</keyword>
<dbReference type="OrthoDB" id="2306834at2"/>
<dbReference type="InterPro" id="IPR013320">
    <property type="entry name" value="ConA-like_dom_sf"/>
</dbReference>
<dbReference type="AlphaFoldDB" id="A0A2N7AWR1"/>
<reference evidence="1 2" key="1">
    <citation type="submission" date="2017-05" db="EMBL/GenBank/DDBJ databases">
        <title>Lactobacillus nurukis nov., sp. nov., isolated from nuruk.</title>
        <authorList>
            <person name="Kim S.-J."/>
        </authorList>
    </citation>
    <scope>NUCLEOTIDE SEQUENCE [LARGE SCALE GENOMIC DNA]</scope>
    <source>
        <strain evidence="1 2">SYF10-1a</strain>
    </source>
</reference>